<dbReference type="Proteomes" id="UP001595632">
    <property type="component" value="Unassembled WGS sequence"/>
</dbReference>
<protein>
    <submittedName>
        <fullName evidence="1">Phosphate acetyltransferase</fullName>
    </submittedName>
</protein>
<evidence type="ECO:0000313" key="1">
    <source>
        <dbReference type="EMBL" id="MFC3145254.1"/>
    </source>
</evidence>
<accession>A0ABV7GYH9</accession>
<evidence type="ECO:0000313" key="2">
    <source>
        <dbReference type="Proteomes" id="UP001595632"/>
    </source>
</evidence>
<sequence length="113" mass="12104">MIDVGHSAEVRRRFTPAELSALCAADRVPEPLLAALISMLLGMHLPGQGTNYLKQSLAFPAAAPPDAEIVARVTVTRLRPDTRLVDLWATCHADGVLVCEGRSLVKAGVDTIF</sequence>
<proteinExistence type="predicted"/>
<reference evidence="2" key="1">
    <citation type="journal article" date="2019" name="Int. J. Syst. Evol. Microbiol.">
        <title>The Global Catalogue of Microorganisms (GCM) 10K type strain sequencing project: providing services to taxonomists for standard genome sequencing and annotation.</title>
        <authorList>
            <consortium name="The Broad Institute Genomics Platform"/>
            <consortium name="The Broad Institute Genome Sequencing Center for Infectious Disease"/>
            <person name="Wu L."/>
            <person name="Ma J."/>
        </authorList>
    </citation>
    <scope>NUCLEOTIDE SEQUENCE [LARGE SCALE GENOMIC DNA]</scope>
    <source>
        <strain evidence="2">KCTC 52366</strain>
    </source>
</reference>
<dbReference type="InterPro" id="IPR029069">
    <property type="entry name" value="HotDog_dom_sf"/>
</dbReference>
<organism evidence="1 2">
    <name type="scientific">Psychromarinibacter halotolerans</name>
    <dbReference type="NCBI Taxonomy" id="1775175"/>
    <lineage>
        <taxon>Bacteria</taxon>
        <taxon>Pseudomonadati</taxon>
        <taxon>Pseudomonadota</taxon>
        <taxon>Alphaproteobacteria</taxon>
        <taxon>Rhodobacterales</taxon>
        <taxon>Paracoccaceae</taxon>
        <taxon>Psychromarinibacter</taxon>
    </lineage>
</organism>
<dbReference type="SUPFAM" id="SSF54637">
    <property type="entry name" value="Thioesterase/thiol ester dehydrase-isomerase"/>
    <property type="match status" value="1"/>
</dbReference>
<dbReference type="Gene3D" id="3.10.129.10">
    <property type="entry name" value="Hotdog Thioesterase"/>
    <property type="match status" value="1"/>
</dbReference>
<dbReference type="EMBL" id="JBHRTB010000010">
    <property type="protein sequence ID" value="MFC3145254.1"/>
    <property type="molecule type" value="Genomic_DNA"/>
</dbReference>
<dbReference type="RefSeq" id="WP_275634627.1">
    <property type="nucleotide sequence ID" value="NZ_JARGYD010000010.1"/>
</dbReference>
<gene>
    <name evidence="1" type="ORF">ACFOGP_21210</name>
</gene>
<name>A0ABV7GYH9_9RHOB</name>
<comment type="caution">
    <text evidence="1">The sequence shown here is derived from an EMBL/GenBank/DDBJ whole genome shotgun (WGS) entry which is preliminary data.</text>
</comment>
<keyword evidence="2" id="KW-1185">Reference proteome</keyword>